<dbReference type="PANTHER" id="PTHR24198">
    <property type="entry name" value="ANKYRIN REPEAT AND PROTEIN KINASE DOMAIN-CONTAINING PROTEIN"/>
    <property type="match status" value="1"/>
</dbReference>
<organism evidence="4 5">
    <name type="scientific">Paxillus involutus ATCC 200175</name>
    <dbReference type="NCBI Taxonomy" id="664439"/>
    <lineage>
        <taxon>Eukaryota</taxon>
        <taxon>Fungi</taxon>
        <taxon>Dikarya</taxon>
        <taxon>Basidiomycota</taxon>
        <taxon>Agaricomycotina</taxon>
        <taxon>Agaricomycetes</taxon>
        <taxon>Agaricomycetidae</taxon>
        <taxon>Boletales</taxon>
        <taxon>Paxilineae</taxon>
        <taxon>Paxillaceae</taxon>
        <taxon>Paxillus</taxon>
    </lineage>
</organism>
<dbReference type="Pfam" id="PF00023">
    <property type="entry name" value="Ank"/>
    <property type="match status" value="1"/>
</dbReference>
<name>A0A0C9TPI3_PAXIN</name>
<feature type="repeat" description="ANK" evidence="3">
    <location>
        <begin position="65"/>
        <end position="92"/>
    </location>
</feature>
<reference evidence="4 5" key="1">
    <citation type="submission" date="2014-06" db="EMBL/GenBank/DDBJ databases">
        <authorList>
            <consortium name="DOE Joint Genome Institute"/>
            <person name="Kuo A."/>
            <person name="Kohler A."/>
            <person name="Nagy L.G."/>
            <person name="Floudas D."/>
            <person name="Copeland A."/>
            <person name="Barry K.W."/>
            <person name="Cichocki N."/>
            <person name="Veneault-Fourrey C."/>
            <person name="LaButti K."/>
            <person name="Lindquist E.A."/>
            <person name="Lipzen A."/>
            <person name="Lundell T."/>
            <person name="Morin E."/>
            <person name="Murat C."/>
            <person name="Sun H."/>
            <person name="Tunlid A."/>
            <person name="Henrissat B."/>
            <person name="Grigoriev I.V."/>
            <person name="Hibbett D.S."/>
            <person name="Martin F."/>
            <person name="Nordberg H.P."/>
            <person name="Cantor M.N."/>
            <person name="Hua S.X."/>
        </authorList>
    </citation>
    <scope>NUCLEOTIDE SEQUENCE [LARGE SCALE GENOMIC DNA]</scope>
    <source>
        <strain evidence="4 5">ATCC 200175</strain>
    </source>
</reference>
<evidence type="ECO:0000256" key="1">
    <source>
        <dbReference type="ARBA" id="ARBA00022737"/>
    </source>
</evidence>
<dbReference type="PROSITE" id="PS50297">
    <property type="entry name" value="ANK_REP_REGION"/>
    <property type="match status" value="2"/>
</dbReference>
<reference evidence="5" key="2">
    <citation type="submission" date="2015-01" db="EMBL/GenBank/DDBJ databases">
        <title>Evolutionary Origins and Diversification of the Mycorrhizal Mutualists.</title>
        <authorList>
            <consortium name="DOE Joint Genome Institute"/>
            <consortium name="Mycorrhizal Genomics Consortium"/>
            <person name="Kohler A."/>
            <person name="Kuo A."/>
            <person name="Nagy L.G."/>
            <person name="Floudas D."/>
            <person name="Copeland A."/>
            <person name="Barry K.W."/>
            <person name="Cichocki N."/>
            <person name="Veneault-Fourrey C."/>
            <person name="LaButti K."/>
            <person name="Lindquist E.A."/>
            <person name="Lipzen A."/>
            <person name="Lundell T."/>
            <person name="Morin E."/>
            <person name="Murat C."/>
            <person name="Riley R."/>
            <person name="Ohm R."/>
            <person name="Sun H."/>
            <person name="Tunlid A."/>
            <person name="Henrissat B."/>
            <person name="Grigoriev I.V."/>
            <person name="Hibbett D.S."/>
            <person name="Martin F."/>
        </authorList>
    </citation>
    <scope>NUCLEOTIDE SEQUENCE [LARGE SCALE GENOMIC DNA]</scope>
    <source>
        <strain evidence="5">ATCC 200175</strain>
    </source>
</reference>
<dbReference type="OrthoDB" id="2647035at2759"/>
<evidence type="ECO:0000256" key="2">
    <source>
        <dbReference type="ARBA" id="ARBA00023043"/>
    </source>
</evidence>
<proteinExistence type="predicted"/>
<feature type="repeat" description="ANK" evidence="3">
    <location>
        <begin position="97"/>
        <end position="127"/>
    </location>
</feature>
<dbReference type="SUPFAM" id="SSF48403">
    <property type="entry name" value="Ankyrin repeat"/>
    <property type="match status" value="1"/>
</dbReference>
<dbReference type="Pfam" id="PF12796">
    <property type="entry name" value="Ank_2"/>
    <property type="match status" value="1"/>
</dbReference>
<accession>A0A0C9TPI3</accession>
<dbReference type="Gene3D" id="1.25.40.20">
    <property type="entry name" value="Ankyrin repeat-containing domain"/>
    <property type="match status" value="2"/>
</dbReference>
<dbReference type="InterPro" id="IPR036770">
    <property type="entry name" value="Ankyrin_rpt-contain_sf"/>
</dbReference>
<dbReference type="SMART" id="SM00248">
    <property type="entry name" value="ANK"/>
    <property type="match status" value="6"/>
</dbReference>
<gene>
    <name evidence="4" type="ORF">PAXINDRAFT_171165</name>
</gene>
<dbReference type="HOGENOM" id="CLU_503525_0_0_1"/>
<dbReference type="PROSITE" id="PS50088">
    <property type="entry name" value="ANK_REPEAT"/>
    <property type="match status" value="3"/>
</dbReference>
<keyword evidence="1" id="KW-0677">Repeat</keyword>
<keyword evidence="5" id="KW-1185">Reference proteome</keyword>
<dbReference type="InterPro" id="IPR002110">
    <property type="entry name" value="Ankyrin_rpt"/>
</dbReference>
<dbReference type="PANTHER" id="PTHR24198:SF165">
    <property type="entry name" value="ANKYRIN REPEAT-CONTAINING PROTEIN-RELATED"/>
    <property type="match status" value="1"/>
</dbReference>
<sequence length="541" mass="60968">MSMNACERLISLILRHGGTIHSPSNEGGNALHSLFHGHSWDDGDHLGIAQFLILQGCDVNTQDFNGRTPLHHAARNSNFAVVRFLIHKGAQVPEDILHDALANGNKNSHTTVHLLLERGASITARTKCGDTVLHTVLRRSAQHSPTAYLYMARLLIDKGCELNVLNSFWESPLHLAAQLGYISIVRLLLDKGAKLYGGVIYSAVKSFQSASFEPILKMLTHGGLADQTFFFERERHGLLHELCQNASEAFHTECMHKIHVLLGCGLHVEKHINTEDNEGFTPLGIVLNNFEAPCPSLVSYLIDIGAKFSDVNYLHLDNLRWARELFWYPDAVRAYHVMLERQSIKPADVLDVQTALAYHFSLPLRVVDRILEAAGYWACSSVTYQNVEFTYRQRKLCLSLPWLSSDISEVKLRRLIISSKAQDGEIYSETSHVVSDSTPGRPFPPLSRISVVIQRQGVNFKPVILHIFENNLPSEATSLMGTAVWDRYDPTTEDYGFSVDNLVHGDTLCFERDMDIDPDDAEIELQFQFLQIHMYYTVESY</sequence>
<protein>
    <submittedName>
        <fullName evidence="4">Uncharacterized protein</fullName>
    </submittedName>
</protein>
<evidence type="ECO:0000313" key="4">
    <source>
        <dbReference type="EMBL" id="KIJ12473.1"/>
    </source>
</evidence>
<dbReference type="AlphaFoldDB" id="A0A0C9TPI3"/>
<dbReference type="Proteomes" id="UP000053647">
    <property type="component" value="Unassembled WGS sequence"/>
</dbReference>
<keyword evidence="2 3" id="KW-0040">ANK repeat</keyword>
<dbReference type="EMBL" id="KN819363">
    <property type="protein sequence ID" value="KIJ12473.1"/>
    <property type="molecule type" value="Genomic_DNA"/>
</dbReference>
<dbReference type="PRINTS" id="PR01415">
    <property type="entry name" value="ANKYRIN"/>
</dbReference>
<feature type="repeat" description="ANK" evidence="3">
    <location>
        <begin position="168"/>
        <end position="195"/>
    </location>
</feature>
<evidence type="ECO:0000313" key="5">
    <source>
        <dbReference type="Proteomes" id="UP000053647"/>
    </source>
</evidence>
<evidence type="ECO:0000256" key="3">
    <source>
        <dbReference type="PROSITE-ProRule" id="PRU00023"/>
    </source>
</evidence>